<dbReference type="SMART" id="SM00387">
    <property type="entry name" value="HATPase_c"/>
    <property type="match status" value="1"/>
</dbReference>
<dbReference type="Gene3D" id="6.10.340.10">
    <property type="match status" value="1"/>
</dbReference>
<evidence type="ECO:0000259" key="14">
    <source>
        <dbReference type="PROSITE" id="PS50109"/>
    </source>
</evidence>
<evidence type="ECO:0000256" key="7">
    <source>
        <dbReference type="ARBA" id="ARBA00022692"/>
    </source>
</evidence>
<dbReference type="GO" id="GO:0005509">
    <property type="term" value="F:calcium ion binding"/>
    <property type="evidence" value="ECO:0007669"/>
    <property type="project" value="UniProtKB-ARBA"/>
</dbReference>
<dbReference type="PRINTS" id="PR00344">
    <property type="entry name" value="BCTRLSENSOR"/>
</dbReference>
<dbReference type="PROSITE" id="PS50109">
    <property type="entry name" value="HIS_KIN"/>
    <property type="match status" value="1"/>
</dbReference>
<evidence type="ECO:0000313" key="17">
    <source>
        <dbReference type="Proteomes" id="UP000315353"/>
    </source>
</evidence>
<feature type="transmembrane region" description="Helical" evidence="13">
    <location>
        <begin position="42"/>
        <end position="67"/>
    </location>
</feature>
<dbReference type="Pfam" id="PF00512">
    <property type="entry name" value="HisKA"/>
    <property type="match status" value="1"/>
</dbReference>
<dbReference type="PANTHER" id="PTHR45436:SF5">
    <property type="entry name" value="SENSOR HISTIDINE KINASE TRCS"/>
    <property type="match status" value="1"/>
</dbReference>
<evidence type="ECO:0000256" key="5">
    <source>
        <dbReference type="ARBA" id="ARBA00022553"/>
    </source>
</evidence>
<dbReference type="InterPro" id="IPR003660">
    <property type="entry name" value="HAMP_dom"/>
</dbReference>
<gene>
    <name evidence="16" type="ORF">CFL01nite_13030</name>
</gene>
<sequence>MTYRTEPNPAALTDNGGADSGGAEAWKRRMQRPKPKAMPLRTWLVVLLVVVSGLGLAVSSLAVSSIMRDVLYSRVDDELQDATQTWAREVSSDSFQGDYSKRPPTEYVVMFYTPDGSLHYTGPSTSTPDASNLYIGAGPTTVGSLENDRQWRAVATEENGVITVVAKDLTTENAILKGLAVVQVLIVALVLAVIAAAGYWFIRRALRPLRVVEKTASDIAAGDLDKRVPEWPLHTEVGQLSAALNVMLGQLQQSVISAQDKEEQMRRFVGDASHELRTPLTSLHGYTELYRSGATSDVDMVFSKIDSESKRMSLLVEDLLALTRAEGSRLDKRRVDMLELSLSAGSSARAAFPNREITVVNDTQSIPVVEGDPDRLHQILLNLITNGLRHGGPQAKVTLRLRKEGGDVLIDVRDDGKGMSAQDAAHIFERFYRADSSRTRDTGGSGLGLAIVKSLVEQHGGSISVTSKPGEGSTFTVRLPALESESD</sequence>
<dbReference type="CDD" id="cd00082">
    <property type="entry name" value="HisKA"/>
    <property type="match status" value="1"/>
</dbReference>
<evidence type="ECO:0000313" key="16">
    <source>
        <dbReference type="EMBL" id="GEB97808.1"/>
    </source>
</evidence>
<keyword evidence="7 13" id="KW-0812">Transmembrane</keyword>
<dbReference type="GO" id="GO:0005886">
    <property type="term" value="C:plasma membrane"/>
    <property type="evidence" value="ECO:0007669"/>
    <property type="project" value="UniProtKB-SubCell"/>
</dbReference>
<keyword evidence="11 13" id="KW-0472">Membrane</keyword>
<comment type="caution">
    <text evidence="16">The sequence shown here is derived from an EMBL/GenBank/DDBJ whole genome shotgun (WGS) entry which is preliminary data.</text>
</comment>
<dbReference type="EMBL" id="BJNB01000017">
    <property type="protein sequence ID" value="GEB97808.1"/>
    <property type="molecule type" value="Genomic_DNA"/>
</dbReference>
<dbReference type="FunFam" id="3.30.565.10:FF:000006">
    <property type="entry name" value="Sensor histidine kinase WalK"/>
    <property type="match status" value="1"/>
</dbReference>
<comment type="cofactor">
    <cofactor evidence="2">
        <name>a divalent metal cation</name>
        <dbReference type="ChEBI" id="CHEBI:60240"/>
    </cofactor>
</comment>
<dbReference type="RefSeq" id="WP_075730526.1">
    <property type="nucleotide sequence ID" value="NZ_BJNB01000017.1"/>
</dbReference>
<dbReference type="AlphaFoldDB" id="A0AB73B7D9"/>
<evidence type="ECO:0000256" key="1">
    <source>
        <dbReference type="ARBA" id="ARBA00000085"/>
    </source>
</evidence>
<feature type="domain" description="Histidine kinase" evidence="14">
    <location>
        <begin position="271"/>
        <end position="483"/>
    </location>
</feature>
<dbReference type="SMART" id="SM00304">
    <property type="entry name" value="HAMP"/>
    <property type="match status" value="1"/>
</dbReference>
<dbReference type="GeneID" id="82881171"/>
<feature type="transmembrane region" description="Helical" evidence="13">
    <location>
        <begin position="180"/>
        <end position="202"/>
    </location>
</feature>
<reference evidence="16 17" key="1">
    <citation type="submission" date="2019-06" db="EMBL/GenBank/DDBJ databases">
        <title>Whole genome shotgun sequence of Corynebacterium flavescens NBRC 14136.</title>
        <authorList>
            <person name="Hosoyama A."/>
            <person name="Uohara A."/>
            <person name="Ohji S."/>
            <person name="Ichikawa N."/>
        </authorList>
    </citation>
    <scope>NUCLEOTIDE SEQUENCE [LARGE SCALE GENOMIC DNA]</scope>
    <source>
        <strain evidence="16 17">NBRC 14136</strain>
    </source>
</reference>
<proteinExistence type="predicted"/>
<keyword evidence="8 16" id="KW-0418">Kinase</keyword>
<protein>
    <recommendedName>
        <fullName evidence="4">histidine kinase</fullName>
        <ecNumber evidence="4">2.7.13.3</ecNumber>
    </recommendedName>
</protein>
<dbReference type="PROSITE" id="PS50885">
    <property type="entry name" value="HAMP"/>
    <property type="match status" value="1"/>
</dbReference>
<evidence type="ECO:0000256" key="12">
    <source>
        <dbReference type="SAM" id="MobiDB-lite"/>
    </source>
</evidence>
<dbReference type="InterPro" id="IPR036097">
    <property type="entry name" value="HisK_dim/P_sf"/>
</dbReference>
<dbReference type="Gene3D" id="1.10.287.130">
    <property type="match status" value="1"/>
</dbReference>
<dbReference type="SUPFAM" id="SSF47384">
    <property type="entry name" value="Homodimeric domain of signal transducing histidine kinase"/>
    <property type="match status" value="1"/>
</dbReference>
<evidence type="ECO:0000256" key="4">
    <source>
        <dbReference type="ARBA" id="ARBA00012438"/>
    </source>
</evidence>
<feature type="domain" description="HAMP" evidence="15">
    <location>
        <begin position="203"/>
        <end position="256"/>
    </location>
</feature>
<evidence type="ECO:0000256" key="13">
    <source>
        <dbReference type="SAM" id="Phobius"/>
    </source>
</evidence>
<evidence type="ECO:0000256" key="10">
    <source>
        <dbReference type="ARBA" id="ARBA00023012"/>
    </source>
</evidence>
<dbReference type="InterPro" id="IPR050428">
    <property type="entry name" value="TCS_sensor_his_kinase"/>
</dbReference>
<dbReference type="CDD" id="cd06225">
    <property type="entry name" value="HAMP"/>
    <property type="match status" value="1"/>
</dbReference>
<dbReference type="SUPFAM" id="SSF158472">
    <property type="entry name" value="HAMP domain-like"/>
    <property type="match status" value="1"/>
</dbReference>
<dbReference type="EC" id="2.7.13.3" evidence="4"/>
<dbReference type="Gene3D" id="3.30.565.10">
    <property type="entry name" value="Histidine kinase-like ATPase, C-terminal domain"/>
    <property type="match status" value="1"/>
</dbReference>
<dbReference type="InterPro" id="IPR036890">
    <property type="entry name" value="HATPase_C_sf"/>
</dbReference>
<keyword evidence="6" id="KW-0808">Transferase</keyword>
<evidence type="ECO:0000256" key="8">
    <source>
        <dbReference type="ARBA" id="ARBA00022777"/>
    </source>
</evidence>
<organism evidence="16 17">
    <name type="scientific">Corynebacterium flavescens</name>
    <dbReference type="NCBI Taxonomy" id="28028"/>
    <lineage>
        <taxon>Bacteria</taxon>
        <taxon>Bacillati</taxon>
        <taxon>Actinomycetota</taxon>
        <taxon>Actinomycetes</taxon>
        <taxon>Mycobacteriales</taxon>
        <taxon>Corynebacteriaceae</taxon>
        <taxon>Corynebacterium</taxon>
    </lineage>
</organism>
<dbReference type="FunFam" id="1.10.287.130:FF:000001">
    <property type="entry name" value="Two-component sensor histidine kinase"/>
    <property type="match status" value="1"/>
</dbReference>
<dbReference type="InterPro" id="IPR003661">
    <property type="entry name" value="HisK_dim/P_dom"/>
</dbReference>
<dbReference type="PANTHER" id="PTHR45436">
    <property type="entry name" value="SENSOR HISTIDINE KINASE YKOH"/>
    <property type="match status" value="1"/>
</dbReference>
<dbReference type="Proteomes" id="UP000315353">
    <property type="component" value="Unassembled WGS sequence"/>
</dbReference>
<comment type="catalytic activity">
    <reaction evidence="1">
        <text>ATP + protein L-histidine = ADP + protein N-phospho-L-histidine.</text>
        <dbReference type="EC" id="2.7.13.3"/>
    </reaction>
</comment>
<evidence type="ECO:0000259" key="15">
    <source>
        <dbReference type="PROSITE" id="PS50885"/>
    </source>
</evidence>
<feature type="region of interest" description="Disordered" evidence="12">
    <location>
        <begin position="1"/>
        <end position="30"/>
    </location>
</feature>
<keyword evidence="5" id="KW-0597">Phosphoprotein</keyword>
<keyword evidence="9 13" id="KW-1133">Transmembrane helix</keyword>
<dbReference type="GO" id="GO:0000155">
    <property type="term" value="F:phosphorelay sensor kinase activity"/>
    <property type="evidence" value="ECO:0007669"/>
    <property type="project" value="InterPro"/>
</dbReference>
<dbReference type="SUPFAM" id="SSF55874">
    <property type="entry name" value="ATPase domain of HSP90 chaperone/DNA topoisomerase II/histidine kinase"/>
    <property type="match status" value="1"/>
</dbReference>
<name>A0AB73B7D9_CORFL</name>
<dbReference type="InterPro" id="IPR004358">
    <property type="entry name" value="Sig_transdc_His_kin-like_C"/>
</dbReference>
<evidence type="ECO:0000256" key="9">
    <source>
        <dbReference type="ARBA" id="ARBA00022989"/>
    </source>
</evidence>
<comment type="subcellular location">
    <subcellularLocation>
        <location evidence="3">Cell membrane</location>
    </subcellularLocation>
</comment>
<keyword evidence="10" id="KW-0902">Two-component regulatory system</keyword>
<accession>A0AB73B7D9</accession>
<evidence type="ECO:0000256" key="6">
    <source>
        <dbReference type="ARBA" id="ARBA00022679"/>
    </source>
</evidence>
<evidence type="ECO:0000256" key="2">
    <source>
        <dbReference type="ARBA" id="ARBA00001968"/>
    </source>
</evidence>
<evidence type="ECO:0000256" key="11">
    <source>
        <dbReference type="ARBA" id="ARBA00023136"/>
    </source>
</evidence>
<dbReference type="Pfam" id="PF02518">
    <property type="entry name" value="HATPase_c"/>
    <property type="match status" value="1"/>
</dbReference>
<dbReference type="CDD" id="cd00075">
    <property type="entry name" value="HATPase"/>
    <property type="match status" value="1"/>
</dbReference>
<dbReference type="Pfam" id="PF00672">
    <property type="entry name" value="HAMP"/>
    <property type="match status" value="1"/>
</dbReference>
<dbReference type="InterPro" id="IPR003594">
    <property type="entry name" value="HATPase_dom"/>
</dbReference>
<evidence type="ECO:0000256" key="3">
    <source>
        <dbReference type="ARBA" id="ARBA00004236"/>
    </source>
</evidence>
<dbReference type="InterPro" id="IPR005467">
    <property type="entry name" value="His_kinase_dom"/>
</dbReference>
<dbReference type="SMART" id="SM00388">
    <property type="entry name" value="HisKA"/>
    <property type="match status" value="1"/>
</dbReference>